<evidence type="ECO:0000313" key="2">
    <source>
        <dbReference type="EMBL" id="CAH1421113.1"/>
    </source>
</evidence>
<evidence type="ECO:0000313" key="3">
    <source>
        <dbReference type="Proteomes" id="UP001157418"/>
    </source>
</evidence>
<protein>
    <submittedName>
        <fullName evidence="2">Uncharacterized protein</fullName>
    </submittedName>
</protein>
<feature type="region of interest" description="Disordered" evidence="1">
    <location>
        <begin position="69"/>
        <end position="94"/>
    </location>
</feature>
<proteinExistence type="predicted"/>
<sequence length="94" mass="10309">MEKLKTKLTVGTFQATQSMLPPIPAPKIVQIDEGSPSRKPDDLPKEPLIPPPSELFITESDQQIISSFYGMSKTPQDKGKKIPTDSDNSVKLVS</sequence>
<comment type="caution">
    <text evidence="2">The sequence shown here is derived from an EMBL/GenBank/DDBJ whole genome shotgun (WGS) entry which is preliminary data.</text>
</comment>
<feature type="compositionally biased region" description="Basic and acidic residues" evidence="1">
    <location>
        <begin position="75"/>
        <end position="84"/>
    </location>
</feature>
<evidence type="ECO:0000256" key="1">
    <source>
        <dbReference type="SAM" id="MobiDB-lite"/>
    </source>
</evidence>
<organism evidence="2 3">
    <name type="scientific">Lactuca virosa</name>
    <dbReference type="NCBI Taxonomy" id="75947"/>
    <lineage>
        <taxon>Eukaryota</taxon>
        <taxon>Viridiplantae</taxon>
        <taxon>Streptophyta</taxon>
        <taxon>Embryophyta</taxon>
        <taxon>Tracheophyta</taxon>
        <taxon>Spermatophyta</taxon>
        <taxon>Magnoliopsida</taxon>
        <taxon>eudicotyledons</taxon>
        <taxon>Gunneridae</taxon>
        <taxon>Pentapetalae</taxon>
        <taxon>asterids</taxon>
        <taxon>campanulids</taxon>
        <taxon>Asterales</taxon>
        <taxon>Asteraceae</taxon>
        <taxon>Cichorioideae</taxon>
        <taxon>Cichorieae</taxon>
        <taxon>Lactucinae</taxon>
        <taxon>Lactuca</taxon>
    </lineage>
</organism>
<keyword evidence="3" id="KW-1185">Reference proteome</keyword>
<dbReference type="EMBL" id="CAKMRJ010001112">
    <property type="protein sequence ID" value="CAH1421113.1"/>
    <property type="molecule type" value="Genomic_DNA"/>
</dbReference>
<reference evidence="2 3" key="1">
    <citation type="submission" date="2022-01" db="EMBL/GenBank/DDBJ databases">
        <authorList>
            <person name="Xiong W."/>
            <person name="Schranz E."/>
        </authorList>
    </citation>
    <scope>NUCLEOTIDE SEQUENCE [LARGE SCALE GENOMIC DNA]</scope>
</reference>
<gene>
    <name evidence="2" type="ORF">LVIROSA_LOCUS8528</name>
</gene>
<dbReference type="Proteomes" id="UP001157418">
    <property type="component" value="Unassembled WGS sequence"/>
</dbReference>
<feature type="compositionally biased region" description="Basic and acidic residues" evidence="1">
    <location>
        <begin position="35"/>
        <end position="45"/>
    </location>
</feature>
<dbReference type="AlphaFoldDB" id="A0AAU9M919"/>
<accession>A0AAU9M919</accession>
<feature type="compositionally biased region" description="Polar residues" evidence="1">
    <location>
        <begin position="85"/>
        <end position="94"/>
    </location>
</feature>
<name>A0AAU9M919_9ASTR</name>
<feature type="region of interest" description="Disordered" evidence="1">
    <location>
        <begin position="21"/>
        <end position="56"/>
    </location>
</feature>